<comment type="caution">
    <text evidence="1">The sequence shown here is derived from an EMBL/GenBank/DDBJ whole genome shotgun (WGS) entry which is preliminary data.</text>
</comment>
<reference evidence="1" key="1">
    <citation type="submission" date="2021-01" db="EMBL/GenBank/DDBJ databases">
        <title>Whole genome shotgun sequence of Actinoplanes siamensis NBRC 109076.</title>
        <authorList>
            <person name="Komaki H."/>
            <person name="Tamura T."/>
        </authorList>
    </citation>
    <scope>NUCLEOTIDE SEQUENCE</scope>
    <source>
        <strain evidence="1">NBRC 109076</strain>
    </source>
</reference>
<dbReference type="AlphaFoldDB" id="A0A919NCM7"/>
<dbReference type="Proteomes" id="UP000629619">
    <property type="component" value="Unassembled WGS sequence"/>
</dbReference>
<keyword evidence="2" id="KW-1185">Reference proteome</keyword>
<name>A0A919NCM7_9ACTN</name>
<accession>A0A919NCM7</accession>
<evidence type="ECO:0000313" key="2">
    <source>
        <dbReference type="Proteomes" id="UP000629619"/>
    </source>
</evidence>
<dbReference type="EMBL" id="BOMW01000063">
    <property type="protein sequence ID" value="GIF08478.1"/>
    <property type="molecule type" value="Genomic_DNA"/>
</dbReference>
<evidence type="ECO:0000313" key="1">
    <source>
        <dbReference type="EMBL" id="GIF08478.1"/>
    </source>
</evidence>
<organism evidence="1 2">
    <name type="scientific">Actinoplanes siamensis</name>
    <dbReference type="NCBI Taxonomy" id="1223317"/>
    <lineage>
        <taxon>Bacteria</taxon>
        <taxon>Bacillati</taxon>
        <taxon>Actinomycetota</taxon>
        <taxon>Actinomycetes</taxon>
        <taxon>Micromonosporales</taxon>
        <taxon>Micromonosporaceae</taxon>
        <taxon>Actinoplanes</taxon>
    </lineage>
</organism>
<sequence>MGGVVAEVAETGDGQERVGLGDRQGVVVAGRAGDGLLLFGVIYTLPTDDDLDAAINRLTLDR</sequence>
<proteinExistence type="predicted"/>
<protein>
    <submittedName>
        <fullName evidence="1">Uncharacterized protein</fullName>
    </submittedName>
</protein>
<gene>
    <name evidence="1" type="ORF">Asi03nite_60160</name>
</gene>